<dbReference type="AlphaFoldDB" id="A0A8H7DBK3"/>
<keyword evidence="1" id="KW-0812">Transmembrane</keyword>
<dbReference type="OrthoDB" id="391988at2759"/>
<dbReference type="InterPro" id="IPR006073">
    <property type="entry name" value="GTP-bd"/>
</dbReference>
<dbReference type="InterPro" id="IPR027417">
    <property type="entry name" value="P-loop_NTPase"/>
</dbReference>
<keyword evidence="4" id="KW-1185">Reference proteome</keyword>
<dbReference type="Proteomes" id="UP000620124">
    <property type="component" value="Unassembled WGS sequence"/>
</dbReference>
<organism evidence="3 4">
    <name type="scientific">Mycena venus</name>
    <dbReference type="NCBI Taxonomy" id="2733690"/>
    <lineage>
        <taxon>Eukaryota</taxon>
        <taxon>Fungi</taxon>
        <taxon>Dikarya</taxon>
        <taxon>Basidiomycota</taxon>
        <taxon>Agaricomycotina</taxon>
        <taxon>Agaricomycetes</taxon>
        <taxon>Agaricomycetidae</taxon>
        <taxon>Agaricales</taxon>
        <taxon>Marasmiineae</taxon>
        <taxon>Mycenaceae</taxon>
        <taxon>Mycena</taxon>
    </lineage>
</organism>
<feature type="transmembrane region" description="Helical" evidence="1">
    <location>
        <begin position="375"/>
        <end position="396"/>
    </location>
</feature>
<dbReference type="Gene3D" id="3.40.50.300">
    <property type="entry name" value="P-loop containing nucleotide triphosphate hydrolases"/>
    <property type="match status" value="1"/>
</dbReference>
<evidence type="ECO:0000313" key="3">
    <source>
        <dbReference type="EMBL" id="KAF7368425.1"/>
    </source>
</evidence>
<dbReference type="SUPFAM" id="SSF52540">
    <property type="entry name" value="P-loop containing nucleoside triphosphate hydrolases"/>
    <property type="match status" value="1"/>
</dbReference>
<feature type="transmembrane region" description="Helical" evidence="1">
    <location>
        <begin position="351"/>
        <end position="369"/>
    </location>
</feature>
<name>A0A8H7DBK3_9AGAR</name>
<feature type="domain" description="G" evidence="2">
    <location>
        <begin position="33"/>
        <end position="159"/>
    </location>
</feature>
<comment type="caution">
    <text evidence="3">The sequence shown here is derived from an EMBL/GenBank/DDBJ whole genome shotgun (WGS) entry which is preliminary data.</text>
</comment>
<dbReference type="Pfam" id="PF01926">
    <property type="entry name" value="MMR_HSR1"/>
    <property type="match status" value="1"/>
</dbReference>
<evidence type="ECO:0000256" key="1">
    <source>
        <dbReference type="SAM" id="Phobius"/>
    </source>
</evidence>
<dbReference type="EMBL" id="JACAZI010000002">
    <property type="protein sequence ID" value="KAF7368425.1"/>
    <property type="molecule type" value="Genomic_DNA"/>
</dbReference>
<evidence type="ECO:0000259" key="2">
    <source>
        <dbReference type="Pfam" id="PF01926"/>
    </source>
</evidence>
<gene>
    <name evidence="3" type="ORF">MVEN_00165200</name>
</gene>
<evidence type="ECO:0000313" key="4">
    <source>
        <dbReference type="Proteomes" id="UP000620124"/>
    </source>
</evidence>
<proteinExistence type="predicted"/>
<protein>
    <submittedName>
        <fullName evidence="3">G domain-containing protein</fullName>
    </submittedName>
</protein>
<keyword evidence="1" id="KW-1133">Transmembrane helix</keyword>
<dbReference type="GO" id="GO:0005525">
    <property type="term" value="F:GTP binding"/>
    <property type="evidence" value="ECO:0007669"/>
    <property type="project" value="InterPro"/>
</dbReference>
<reference evidence="3" key="1">
    <citation type="submission" date="2020-05" db="EMBL/GenBank/DDBJ databases">
        <title>Mycena genomes resolve the evolution of fungal bioluminescence.</title>
        <authorList>
            <person name="Tsai I.J."/>
        </authorList>
    </citation>
    <scope>NUCLEOTIDE SEQUENCE</scope>
    <source>
        <strain evidence="3">CCC161011</strain>
    </source>
</reference>
<keyword evidence="1" id="KW-0472">Membrane</keyword>
<sequence>MSESLETQLRSLNFNEELKSTFDKIIESCPKFRILLVGRSGVGKSALINAVFGSGVVDEEHGLQAGVVKDINREFVLPNNDRLVLHDSQGFSHGDGQNFETVLKFIKDRSKRPKLEERLHIIWLCIEIPVYGGSLFEIAEEKILNSTDLETPIIVVFTKFDKPVLKIKRKLPKTEDQNTIARSKAQETFCTDYAAALSTLSKSIPRVEVSVKSGFKDTLDLLVNLTEKEVKGVISFIWASSQCPNVDLKIEASIQIGRKKYWQGLSTSLNLPGHSLTKWLNVVLKDIISCWGFHDPDGLLKSNLFKKKMTSLQEDLLEDDSSSLPKITLGGTAAVAALSSALGVIPPAAPFAVPIAAGLIFAAWVYKVYLTTPQVVRALMGYIVDLTIVMQSLFWLTRTRAEAVSKGGATVATVPLTKNLVELAFTAYATDEHSETIHEDLRQFVKRTLVLKPDIVLDHIVELIKSHRFQPSQSFAAKAEAGREMGEEDVNWETGVQA</sequence>
<accession>A0A8H7DBK3</accession>